<feature type="non-terminal residue" evidence="2">
    <location>
        <position position="238"/>
    </location>
</feature>
<evidence type="ECO:0000259" key="1">
    <source>
        <dbReference type="Pfam" id="PF01261"/>
    </source>
</evidence>
<gene>
    <name evidence="2" type="ORF">METZ01_LOCUS376053</name>
</gene>
<evidence type="ECO:0000313" key="2">
    <source>
        <dbReference type="EMBL" id="SVD23199.1"/>
    </source>
</evidence>
<dbReference type="InterPro" id="IPR036237">
    <property type="entry name" value="Xyl_isomerase-like_sf"/>
</dbReference>
<feature type="domain" description="Xylose isomerase-like TIM barrel" evidence="1">
    <location>
        <begin position="24"/>
        <end position="238"/>
    </location>
</feature>
<protein>
    <recommendedName>
        <fullName evidence="1">Xylose isomerase-like TIM barrel domain-containing protein</fullName>
    </recommendedName>
</protein>
<dbReference type="InterPro" id="IPR050312">
    <property type="entry name" value="IolE/XylAMocC-like"/>
</dbReference>
<dbReference type="PANTHER" id="PTHR12110">
    <property type="entry name" value="HYDROXYPYRUVATE ISOMERASE"/>
    <property type="match status" value="1"/>
</dbReference>
<dbReference type="AlphaFoldDB" id="A0A382TM83"/>
<organism evidence="2">
    <name type="scientific">marine metagenome</name>
    <dbReference type="NCBI Taxonomy" id="408172"/>
    <lineage>
        <taxon>unclassified sequences</taxon>
        <taxon>metagenomes</taxon>
        <taxon>ecological metagenomes</taxon>
    </lineage>
</organism>
<dbReference type="EMBL" id="UINC01137701">
    <property type="protein sequence ID" value="SVD23199.1"/>
    <property type="molecule type" value="Genomic_DNA"/>
</dbReference>
<dbReference type="PANTHER" id="PTHR12110:SF48">
    <property type="entry name" value="BLL3656 PROTEIN"/>
    <property type="match status" value="1"/>
</dbReference>
<dbReference type="Gene3D" id="3.20.20.150">
    <property type="entry name" value="Divalent-metal-dependent TIM barrel enzymes"/>
    <property type="match status" value="1"/>
</dbReference>
<dbReference type="Pfam" id="PF01261">
    <property type="entry name" value="AP_endonuc_2"/>
    <property type="match status" value="1"/>
</dbReference>
<sequence>MPFSYCLNTSTIRSDGAPILDMIDTTANAGYDGIEPWVAELDAWVDGGGTLAQVKARADERGLSIVNLIGFPEWAVPEDDRRAKGFEEAARCFQIARDLGCPCVAAPPFGIHDRNVDLLPVTERFAELVDLAAESGVTPLLEYWGIAQTLGRTGEVLMIAAECGRPGVQLLADVFHMYKGSGHHVGFEHFGAGRLGLVHVNDYPASPTRADITDADRVYPGDGLAPWPQIVASLKTIG</sequence>
<proteinExistence type="predicted"/>
<reference evidence="2" key="1">
    <citation type="submission" date="2018-05" db="EMBL/GenBank/DDBJ databases">
        <authorList>
            <person name="Lanie J.A."/>
            <person name="Ng W.-L."/>
            <person name="Kazmierczak K.M."/>
            <person name="Andrzejewski T.M."/>
            <person name="Davidsen T.M."/>
            <person name="Wayne K.J."/>
            <person name="Tettelin H."/>
            <person name="Glass J.I."/>
            <person name="Rusch D."/>
            <person name="Podicherti R."/>
            <person name="Tsui H.-C.T."/>
            <person name="Winkler M.E."/>
        </authorList>
    </citation>
    <scope>NUCLEOTIDE SEQUENCE</scope>
</reference>
<dbReference type="InterPro" id="IPR013022">
    <property type="entry name" value="Xyl_isomerase-like_TIM-brl"/>
</dbReference>
<dbReference type="SUPFAM" id="SSF51658">
    <property type="entry name" value="Xylose isomerase-like"/>
    <property type="match status" value="1"/>
</dbReference>
<accession>A0A382TM83</accession>
<name>A0A382TM83_9ZZZZ</name>